<name>A0A8J3EN15_9BACL</name>
<dbReference type="Proteomes" id="UP000656813">
    <property type="component" value="Unassembled WGS sequence"/>
</dbReference>
<dbReference type="EMBL" id="BMFV01000025">
    <property type="protein sequence ID" value="GGH85153.1"/>
    <property type="molecule type" value="Genomic_DNA"/>
</dbReference>
<reference evidence="3" key="2">
    <citation type="submission" date="2020-09" db="EMBL/GenBank/DDBJ databases">
        <authorList>
            <person name="Sun Q."/>
            <person name="Zhou Y."/>
        </authorList>
    </citation>
    <scope>NUCLEOTIDE SEQUENCE</scope>
    <source>
        <strain evidence="3">CGMCC 1.12777</strain>
    </source>
</reference>
<evidence type="ECO:0000313" key="3">
    <source>
        <dbReference type="EMBL" id="GGH85153.1"/>
    </source>
</evidence>
<evidence type="ECO:0000256" key="2">
    <source>
        <dbReference type="SAM" id="MobiDB-lite"/>
    </source>
</evidence>
<feature type="region of interest" description="Disordered" evidence="2">
    <location>
        <begin position="243"/>
        <end position="269"/>
    </location>
</feature>
<evidence type="ECO:0000256" key="1">
    <source>
        <dbReference type="SAM" id="Coils"/>
    </source>
</evidence>
<reference evidence="3" key="1">
    <citation type="journal article" date="2014" name="Int. J. Syst. Evol. Microbiol.">
        <title>Complete genome sequence of Corynebacterium casei LMG S-19264T (=DSM 44701T), isolated from a smear-ripened cheese.</title>
        <authorList>
            <consortium name="US DOE Joint Genome Institute (JGI-PGF)"/>
            <person name="Walter F."/>
            <person name="Albersmeier A."/>
            <person name="Kalinowski J."/>
            <person name="Ruckert C."/>
        </authorList>
    </citation>
    <scope>NUCLEOTIDE SEQUENCE</scope>
    <source>
        <strain evidence="3">CGMCC 1.12777</strain>
    </source>
</reference>
<evidence type="ECO:0000313" key="4">
    <source>
        <dbReference type="Proteomes" id="UP000656813"/>
    </source>
</evidence>
<gene>
    <name evidence="3" type="ORF">GCM10007096_29880</name>
</gene>
<keyword evidence="4" id="KW-1185">Reference proteome</keyword>
<organism evidence="3 4">
    <name type="scientific">Pullulanibacillus pueri</name>
    <dbReference type="NCBI Taxonomy" id="1437324"/>
    <lineage>
        <taxon>Bacteria</taxon>
        <taxon>Bacillati</taxon>
        <taxon>Bacillota</taxon>
        <taxon>Bacilli</taxon>
        <taxon>Bacillales</taxon>
        <taxon>Sporolactobacillaceae</taxon>
        <taxon>Pullulanibacillus</taxon>
    </lineage>
</organism>
<dbReference type="AlphaFoldDB" id="A0A8J3EN15"/>
<feature type="coiled-coil region" evidence="1">
    <location>
        <begin position="14"/>
        <end position="107"/>
    </location>
</feature>
<sequence>MGMLKSLREYQEFKEARETSLDELTAQVKVYKEELKNLESDRLDALADADDKALEKADKAIAAMKRKIEIAEYQQKHKQSYDPQQSAALAEKIRKEATKELEAKRKKDEAIRQAILDAKQAYLTKVAEHAALATESRVLVSEVNEALKPLELSVEREAESYAEQGRLIDRRIYELSPSAGFISDAEEARLEELWTKKGEAVRTAAKLREQVKPILNGIRELKEHSLSGAGNPYLIHSDDQHNAMKGEVKAPEQASGGSAFGADMRKRGK</sequence>
<keyword evidence="1" id="KW-0175">Coiled coil</keyword>
<dbReference type="RefSeq" id="WP_188498188.1">
    <property type="nucleotide sequence ID" value="NZ_BMFV01000025.1"/>
</dbReference>
<accession>A0A8J3EN15</accession>
<protein>
    <submittedName>
        <fullName evidence="3">Uncharacterized protein</fullName>
    </submittedName>
</protein>
<proteinExistence type="predicted"/>
<comment type="caution">
    <text evidence="3">The sequence shown here is derived from an EMBL/GenBank/DDBJ whole genome shotgun (WGS) entry which is preliminary data.</text>
</comment>